<protein>
    <submittedName>
        <fullName evidence="1">Uncharacterized protein</fullName>
    </submittedName>
</protein>
<proteinExistence type="predicted"/>
<accession>X1GPU1</accession>
<feature type="non-terminal residue" evidence="1">
    <location>
        <position position="1"/>
    </location>
</feature>
<gene>
    <name evidence="1" type="ORF">S03H2_21277</name>
</gene>
<sequence length="34" mass="3963">EKAKGIRWSFIFKEIMKKVEDLLDINIPDIMVAA</sequence>
<name>X1GPU1_9ZZZZ</name>
<evidence type="ECO:0000313" key="1">
    <source>
        <dbReference type="EMBL" id="GAH43629.1"/>
    </source>
</evidence>
<dbReference type="AlphaFoldDB" id="X1GPU1"/>
<organism evidence="1">
    <name type="scientific">marine sediment metagenome</name>
    <dbReference type="NCBI Taxonomy" id="412755"/>
    <lineage>
        <taxon>unclassified sequences</taxon>
        <taxon>metagenomes</taxon>
        <taxon>ecological metagenomes</taxon>
    </lineage>
</organism>
<reference evidence="1" key="1">
    <citation type="journal article" date="2014" name="Front. Microbiol.">
        <title>High frequency of phylogenetically diverse reductive dehalogenase-homologous genes in deep subseafloor sedimentary metagenomes.</title>
        <authorList>
            <person name="Kawai M."/>
            <person name="Futagami T."/>
            <person name="Toyoda A."/>
            <person name="Takaki Y."/>
            <person name="Nishi S."/>
            <person name="Hori S."/>
            <person name="Arai W."/>
            <person name="Tsubouchi T."/>
            <person name="Morono Y."/>
            <person name="Uchiyama I."/>
            <person name="Ito T."/>
            <person name="Fujiyama A."/>
            <person name="Inagaki F."/>
            <person name="Takami H."/>
        </authorList>
    </citation>
    <scope>NUCLEOTIDE SEQUENCE</scope>
    <source>
        <strain evidence="1">Expedition CK06-06</strain>
    </source>
</reference>
<dbReference type="EMBL" id="BARU01011306">
    <property type="protein sequence ID" value="GAH43629.1"/>
    <property type="molecule type" value="Genomic_DNA"/>
</dbReference>
<comment type="caution">
    <text evidence="1">The sequence shown here is derived from an EMBL/GenBank/DDBJ whole genome shotgun (WGS) entry which is preliminary data.</text>
</comment>